<proteinExistence type="predicted"/>
<gene>
    <name evidence="4" type="ORF">TCAP_02709</name>
</gene>
<protein>
    <recommendedName>
        <fullName evidence="2">alpha-galactosidase</fullName>
        <ecNumber evidence="2">3.2.1.22</ecNumber>
    </recommendedName>
</protein>
<dbReference type="InterPro" id="IPR017853">
    <property type="entry name" value="GH"/>
</dbReference>
<evidence type="ECO:0000256" key="2">
    <source>
        <dbReference type="ARBA" id="ARBA00012755"/>
    </source>
</evidence>
<dbReference type="EMBL" id="NRSZ01000415">
    <property type="protein sequence ID" value="PNY27366.1"/>
    <property type="molecule type" value="Genomic_DNA"/>
</dbReference>
<dbReference type="OrthoDB" id="2108802at2759"/>
<evidence type="ECO:0000313" key="4">
    <source>
        <dbReference type="EMBL" id="PNY27366.1"/>
    </source>
</evidence>
<reference evidence="4 5" key="1">
    <citation type="submission" date="2017-08" db="EMBL/GenBank/DDBJ databases">
        <title>Harnessing the power of phylogenomics to disentangle the directionality and signatures of interkingdom host jumping in the parasitic fungal genus Tolypocladium.</title>
        <authorList>
            <person name="Quandt C.A."/>
            <person name="Patterson W."/>
            <person name="Spatafora J.W."/>
        </authorList>
    </citation>
    <scope>NUCLEOTIDE SEQUENCE [LARGE SCALE GENOMIC DNA]</scope>
    <source>
        <strain evidence="4 5">CBS 113982</strain>
    </source>
</reference>
<dbReference type="GO" id="GO:0004557">
    <property type="term" value="F:alpha-galactosidase activity"/>
    <property type="evidence" value="ECO:0007669"/>
    <property type="project" value="UniProtKB-EC"/>
</dbReference>
<dbReference type="AlphaFoldDB" id="A0A2K3QIJ9"/>
<dbReference type="SUPFAM" id="SSF51445">
    <property type="entry name" value="(Trans)glycosidases"/>
    <property type="match status" value="1"/>
</dbReference>
<dbReference type="InterPro" id="IPR013785">
    <property type="entry name" value="Aldolase_TIM"/>
</dbReference>
<dbReference type="Pfam" id="PF03537">
    <property type="entry name" value="Glyco_hydro_114"/>
    <property type="match status" value="1"/>
</dbReference>
<feature type="domain" description="Glycoside-hydrolase family GH114 TIM-barrel" evidence="3">
    <location>
        <begin position="79"/>
        <end position="309"/>
    </location>
</feature>
<dbReference type="InterPro" id="IPR004352">
    <property type="entry name" value="GH114_TIM-barrel"/>
</dbReference>
<accession>A0A2K3QIJ9</accession>
<sequence>MADSEKAELVLGKLEKPNEGGKRQRWPIWIKLAITSAVVLAVIATTRHCGKGGNEINSITRRSSDRRDSTWRPAPGAEWQILLNNPLDMSVDLSPNVDIYDLDLYENPAETVNALKAKGKHVICYFSAGTYESWRSDAAEFKEEDKGNILPDWKGEQWLRLSSPGVRKIMAERVKLAASKGCEAIDPDNVDGYNNDNGIGLTESDSISFLSFLKEEASKYNMALGLKNAGEIVPNVLGIVDFCVQESCAANSQGCTAFTPFIDAGKPVFRIEYPPGIPSIAPEDAQNVCGAQGAQGFSTVLKNLDLNGWVQYCNGQVFNSNEIKVGKLADKYAAAEVDGGGDDADS</sequence>
<evidence type="ECO:0000313" key="5">
    <source>
        <dbReference type="Proteomes" id="UP000236621"/>
    </source>
</evidence>
<dbReference type="PANTHER" id="PTHR35273">
    <property type="entry name" value="ALPHA-1,4 POLYGALACTOSAMINIDASE, PUTATIVE (AFU_ORTHOLOGUE AFUA_3G07890)-RELATED"/>
    <property type="match status" value="1"/>
</dbReference>
<dbReference type="PANTHER" id="PTHR35273:SF2">
    <property type="entry name" value="ALPHA-GALACTOSIDASE"/>
    <property type="match status" value="1"/>
</dbReference>
<dbReference type="Gene3D" id="3.20.20.70">
    <property type="entry name" value="Aldolase class I"/>
    <property type="match status" value="1"/>
</dbReference>
<dbReference type="STRING" id="45235.A0A2K3QIJ9"/>
<dbReference type="EC" id="3.2.1.22" evidence="2"/>
<evidence type="ECO:0000259" key="3">
    <source>
        <dbReference type="Pfam" id="PF03537"/>
    </source>
</evidence>
<comment type="caution">
    <text evidence="4">The sequence shown here is derived from an EMBL/GenBank/DDBJ whole genome shotgun (WGS) entry which is preliminary data.</text>
</comment>
<comment type="catalytic activity">
    <reaction evidence="1">
        <text>Hydrolysis of terminal, non-reducing alpha-D-galactose residues in alpha-D-galactosides, including galactose oligosaccharides, galactomannans and galactolipids.</text>
        <dbReference type="EC" id="3.2.1.22"/>
    </reaction>
</comment>
<keyword evidence="5" id="KW-1185">Reference proteome</keyword>
<organism evidence="4 5">
    <name type="scientific">Tolypocladium capitatum</name>
    <dbReference type="NCBI Taxonomy" id="45235"/>
    <lineage>
        <taxon>Eukaryota</taxon>
        <taxon>Fungi</taxon>
        <taxon>Dikarya</taxon>
        <taxon>Ascomycota</taxon>
        <taxon>Pezizomycotina</taxon>
        <taxon>Sordariomycetes</taxon>
        <taxon>Hypocreomycetidae</taxon>
        <taxon>Hypocreales</taxon>
        <taxon>Ophiocordycipitaceae</taxon>
        <taxon>Tolypocladium</taxon>
    </lineage>
</organism>
<name>A0A2K3QIJ9_9HYPO</name>
<dbReference type="Proteomes" id="UP000236621">
    <property type="component" value="Unassembled WGS sequence"/>
</dbReference>
<evidence type="ECO:0000256" key="1">
    <source>
        <dbReference type="ARBA" id="ARBA00001255"/>
    </source>
</evidence>